<dbReference type="AlphaFoldDB" id="A0A8T0IIX1"/>
<keyword evidence="4 7" id="KW-0694">RNA-binding</keyword>
<dbReference type="GO" id="GO:0000398">
    <property type="term" value="P:mRNA splicing, via spliceosome"/>
    <property type="evidence" value="ECO:0007669"/>
    <property type="project" value="TreeGrafter"/>
</dbReference>
<dbReference type="CDD" id="cd12236">
    <property type="entry name" value="RRM_snRNP70"/>
    <property type="match status" value="1"/>
</dbReference>
<evidence type="ECO:0000259" key="9">
    <source>
        <dbReference type="PROSITE" id="PS50102"/>
    </source>
</evidence>
<dbReference type="Gene3D" id="3.30.70.330">
    <property type="match status" value="1"/>
</dbReference>
<feature type="region of interest" description="Disordered" evidence="8">
    <location>
        <begin position="223"/>
        <end position="276"/>
    </location>
</feature>
<organism evidence="10 11">
    <name type="scientific">Ceratodon purpureus</name>
    <name type="common">Fire moss</name>
    <name type="synonym">Dicranum purpureum</name>
    <dbReference type="NCBI Taxonomy" id="3225"/>
    <lineage>
        <taxon>Eukaryota</taxon>
        <taxon>Viridiplantae</taxon>
        <taxon>Streptophyta</taxon>
        <taxon>Embryophyta</taxon>
        <taxon>Bryophyta</taxon>
        <taxon>Bryophytina</taxon>
        <taxon>Bryopsida</taxon>
        <taxon>Dicranidae</taxon>
        <taxon>Pseudoditrichales</taxon>
        <taxon>Ditrichaceae</taxon>
        <taxon>Ceratodon</taxon>
    </lineage>
</organism>
<dbReference type="SMART" id="SM00360">
    <property type="entry name" value="RRM"/>
    <property type="match status" value="1"/>
</dbReference>
<dbReference type="GO" id="GO:0071011">
    <property type="term" value="C:precatalytic spliceosome"/>
    <property type="evidence" value="ECO:0007669"/>
    <property type="project" value="TreeGrafter"/>
</dbReference>
<evidence type="ECO:0000256" key="3">
    <source>
        <dbReference type="ARBA" id="ARBA00022664"/>
    </source>
</evidence>
<dbReference type="GO" id="GO:0003729">
    <property type="term" value="F:mRNA binding"/>
    <property type="evidence" value="ECO:0007669"/>
    <property type="project" value="TreeGrafter"/>
</dbReference>
<evidence type="ECO:0000256" key="2">
    <source>
        <dbReference type="ARBA" id="ARBA00004642"/>
    </source>
</evidence>
<feature type="region of interest" description="Disordered" evidence="8">
    <location>
        <begin position="1"/>
        <end position="25"/>
    </location>
</feature>
<dbReference type="Pfam" id="PF00076">
    <property type="entry name" value="RRM_1"/>
    <property type="match status" value="1"/>
</dbReference>
<dbReference type="PANTHER" id="PTHR13952:SF5">
    <property type="entry name" value="U1 SMALL NUCLEAR RIBONUCLEOPROTEIN 70 KDA"/>
    <property type="match status" value="1"/>
</dbReference>
<dbReference type="GO" id="GO:0016607">
    <property type="term" value="C:nuclear speck"/>
    <property type="evidence" value="ECO:0007669"/>
    <property type="project" value="UniProtKB-SubCell"/>
</dbReference>
<dbReference type="EMBL" id="CM026423">
    <property type="protein sequence ID" value="KAG0582816.1"/>
    <property type="molecule type" value="Genomic_DNA"/>
</dbReference>
<dbReference type="InterPro" id="IPR022023">
    <property type="entry name" value="U1snRNP70_N"/>
</dbReference>
<evidence type="ECO:0000256" key="6">
    <source>
        <dbReference type="ARBA" id="ARBA00023274"/>
    </source>
</evidence>
<evidence type="ECO:0000313" key="10">
    <source>
        <dbReference type="EMBL" id="KAG0582816.1"/>
    </source>
</evidence>
<dbReference type="InterPro" id="IPR034143">
    <property type="entry name" value="snRNP70_RRM"/>
</dbReference>
<evidence type="ECO:0000256" key="8">
    <source>
        <dbReference type="SAM" id="MobiDB-lite"/>
    </source>
</evidence>
<dbReference type="SUPFAM" id="SSF54928">
    <property type="entry name" value="RNA-binding domain, RBD"/>
    <property type="match status" value="1"/>
</dbReference>
<evidence type="ECO:0000256" key="4">
    <source>
        <dbReference type="ARBA" id="ARBA00022884"/>
    </source>
</evidence>
<evidence type="ECO:0000313" key="11">
    <source>
        <dbReference type="Proteomes" id="UP000822688"/>
    </source>
</evidence>
<evidence type="ECO:0000256" key="1">
    <source>
        <dbReference type="ARBA" id="ARBA00004324"/>
    </source>
</evidence>
<dbReference type="InterPro" id="IPR035979">
    <property type="entry name" value="RBD_domain_sf"/>
</dbReference>
<keyword evidence="5" id="KW-0539">Nucleus</keyword>
<keyword evidence="6" id="KW-0687">Ribonucleoprotein</keyword>
<comment type="caution">
    <text evidence="10">The sequence shown here is derived from an EMBL/GenBank/DDBJ whole genome shotgun (WGS) entry which is preliminary data.</text>
</comment>
<keyword evidence="11" id="KW-1185">Reference proteome</keyword>
<evidence type="ECO:0000256" key="7">
    <source>
        <dbReference type="PROSITE-ProRule" id="PRU00176"/>
    </source>
</evidence>
<dbReference type="GO" id="GO:0005685">
    <property type="term" value="C:U1 snRNP"/>
    <property type="evidence" value="ECO:0007669"/>
    <property type="project" value="TreeGrafter"/>
</dbReference>
<dbReference type="Proteomes" id="UP000822688">
    <property type="component" value="Chromosome 3"/>
</dbReference>
<comment type="subcellular location">
    <subcellularLocation>
        <location evidence="1">Nucleus speckle</location>
    </subcellularLocation>
    <subcellularLocation>
        <location evidence="2">Nucleus</location>
        <location evidence="2">Nucleoplasm</location>
    </subcellularLocation>
</comment>
<feature type="compositionally biased region" description="Basic and acidic residues" evidence="8">
    <location>
        <begin position="260"/>
        <end position="276"/>
    </location>
</feature>
<gene>
    <name evidence="10" type="ORF">KC19_3G088400</name>
</gene>
<dbReference type="InterPro" id="IPR051183">
    <property type="entry name" value="U1_U11-U12_snRNP_70-35kDa"/>
</dbReference>
<sequence length="276" mass="31391">MGDYGDPYMRKDQSGPPGRTKAQNRATVQQLKLIGQSHPTGLTTNLLKLFEPRPPLEFKPPPEKRKCPSYQGIGQFVQHFAEPGDPEYAPPVTKGETPTQRRARIHQLRLEEGARKALEELSKYDPANDPDIEGDPYKTLFVARISYETTEHKIRREFEGYGPIKRVRLVSDKVSKTPRGYAFIEYQHTRDMKTAYKQADGRKIDNRRVLVDVERGRTVPNWRPRRLGGGLGSTRVGGDEVNQKYSGREPQLLQAATTTRSEEPKARDAGMGYDER</sequence>
<keyword evidence="3" id="KW-0507">mRNA processing</keyword>
<dbReference type="Pfam" id="PF12220">
    <property type="entry name" value="U1snRNP70_N"/>
    <property type="match status" value="1"/>
</dbReference>
<evidence type="ECO:0000256" key="5">
    <source>
        <dbReference type="ARBA" id="ARBA00023242"/>
    </source>
</evidence>
<accession>A0A8T0IIX1</accession>
<dbReference type="InterPro" id="IPR000504">
    <property type="entry name" value="RRM_dom"/>
</dbReference>
<dbReference type="InterPro" id="IPR012677">
    <property type="entry name" value="Nucleotide-bd_a/b_plait_sf"/>
</dbReference>
<feature type="domain" description="RRM" evidence="9">
    <location>
        <begin position="138"/>
        <end position="216"/>
    </location>
</feature>
<proteinExistence type="predicted"/>
<dbReference type="GO" id="GO:0030619">
    <property type="term" value="F:U1 snRNA binding"/>
    <property type="evidence" value="ECO:0007669"/>
    <property type="project" value="InterPro"/>
</dbReference>
<name>A0A8T0IIX1_CERPU</name>
<dbReference type="PANTHER" id="PTHR13952">
    <property type="entry name" value="U1 SMALL NUCLEAR RIBONUCLEOPROTEIN 70 KD"/>
    <property type="match status" value="1"/>
</dbReference>
<dbReference type="FunFam" id="3.30.70.330:FF:000153">
    <property type="entry name" value="U1 small nuclear ribonucleoprotein 70 kDa"/>
    <property type="match status" value="1"/>
</dbReference>
<reference evidence="10" key="1">
    <citation type="submission" date="2020-06" db="EMBL/GenBank/DDBJ databases">
        <title>WGS assembly of Ceratodon purpureus strain R40.</title>
        <authorList>
            <person name="Carey S.B."/>
            <person name="Jenkins J."/>
            <person name="Shu S."/>
            <person name="Lovell J.T."/>
            <person name="Sreedasyam A."/>
            <person name="Maumus F."/>
            <person name="Tiley G.P."/>
            <person name="Fernandez-Pozo N."/>
            <person name="Barry K."/>
            <person name="Chen C."/>
            <person name="Wang M."/>
            <person name="Lipzen A."/>
            <person name="Daum C."/>
            <person name="Saski C.A."/>
            <person name="Payton A.C."/>
            <person name="Mcbreen J.C."/>
            <person name="Conrad R.E."/>
            <person name="Kollar L.M."/>
            <person name="Olsson S."/>
            <person name="Huttunen S."/>
            <person name="Landis J.B."/>
            <person name="Wickett N.J."/>
            <person name="Johnson M.G."/>
            <person name="Rensing S.A."/>
            <person name="Grimwood J."/>
            <person name="Schmutz J."/>
            <person name="Mcdaniel S.F."/>
        </authorList>
    </citation>
    <scope>NUCLEOTIDE SEQUENCE</scope>
    <source>
        <strain evidence="10">R40</strain>
    </source>
</reference>
<dbReference type="PROSITE" id="PS50102">
    <property type="entry name" value="RRM"/>
    <property type="match status" value="1"/>
</dbReference>
<dbReference type="GO" id="GO:0071004">
    <property type="term" value="C:U2-type prespliceosome"/>
    <property type="evidence" value="ECO:0007669"/>
    <property type="project" value="TreeGrafter"/>
</dbReference>
<protein>
    <recommendedName>
        <fullName evidence="9">RRM domain-containing protein</fullName>
    </recommendedName>
</protein>